<evidence type="ECO:0000313" key="1">
    <source>
        <dbReference type="EMBL" id="VAW93708.1"/>
    </source>
</evidence>
<gene>
    <name evidence="1" type="ORF">MNBD_GAMMA21-3055</name>
</gene>
<reference evidence="1" key="1">
    <citation type="submission" date="2018-06" db="EMBL/GenBank/DDBJ databases">
        <authorList>
            <person name="Zhirakovskaya E."/>
        </authorList>
    </citation>
    <scope>NUCLEOTIDE SEQUENCE</scope>
</reference>
<dbReference type="EMBL" id="UOFR01000021">
    <property type="protein sequence ID" value="VAW93708.1"/>
    <property type="molecule type" value="Genomic_DNA"/>
</dbReference>
<name>A0A3B0ZJS8_9ZZZZ</name>
<protein>
    <submittedName>
        <fullName evidence="1">Uncharacterized protein</fullName>
    </submittedName>
</protein>
<sequence length="42" mass="4882">MQPNGNLFKQAIGRIDNLRMYAERQNKKWCQGMQTSASMFST</sequence>
<proteinExistence type="predicted"/>
<organism evidence="1">
    <name type="scientific">hydrothermal vent metagenome</name>
    <dbReference type="NCBI Taxonomy" id="652676"/>
    <lineage>
        <taxon>unclassified sequences</taxon>
        <taxon>metagenomes</taxon>
        <taxon>ecological metagenomes</taxon>
    </lineage>
</organism>
<dbReference type="AlphaFoldDB" id="A0A3B0ZJS8"/>
<accession>A0A3B0ZJS8</accession>